<feature type="binding site" evidence="9">
    <location>
        <begin position="368"/>
        <end position="370"/>
    </location>
    <ligand>
        <name>FAD</name>
        <dbReference type="ChEBI" id="CHEBI:57692"/>
    </ligand>
</feature>
<dbReference type="PIRSF" id="PIRSF000362">
    <property type="entry name" value="FNR"/>
    <property type="match status" value="1"/>
</dbReference>
<evidence type="ECO:0000256" key="2">
    <source>
        <dbReference type="ARBA" id="ARBA00008312"/>
    </source>
</evidence>
<feature type="binding site" evidence="9">
    <location>
        <position position="9"/>
    </location>
    <ligand>
        <name>FAD</name>
        <dbReference type="ChEBI" id="CHEBI:57692"/>
    </ligand>
</feature>
<dbReference type="PANTHER" id="PTHR48467">
    <property type="entry name" value="GLUTAMATE SYNTHASE 1 [NADH], CHLOROPLASTIC-LIKE"/>
    <property type="match status" value="1"/>
</dbReference>
<dbReference type="OrthoDB" id="333024at2759"/>
<sequence length="459" mass="49716">MAIIGSGPAGFYTAYKVMARVPQAKIDMYEALPVPYGLVRFGVAPDHPEVKNCQEKFEEVASSPNFRFLGNVSVGNPLATPGSSKVDLATILSHYHAATFAYGAAEDRVLGIPGENLKGIFSAREFVGWYNGLPEHAGLDPDLESGDTATIIGQGNVALDVARILLTDVDALRKTDITEGALDKLSRNRVKRAAFTIKEARELMKLPNVAFQPIQEGLIPSDLSSLPRPTKRLMSLLQSGSDTHSSTADKKWSLEFCLTPNKFVANGSDPNRLTSAIFERTALSSVSDPHASAVGTGEYVEFESSLVFRSIGYKSLALQGFEEAGIPFDHKRGVILNDGLGRVVRDTTTKQPVSGIYCAGWVKRGPTGVIASTMQDAFATADTIVEDLNAGAPFLNSGARSELAGWEGVKADTPSDNIPHVVSWKDWQLIDRVEKERGAESNRERIKFTNTRDMLAVLD</sequence>
<feature type="binding site" evidence="10">
    <location>
        <position position="368"/>
    </location>
    <ligand>
        <name>NADP(+)</name>
        <dbReference type="ChEBI" id="CHEBI:58349"/>
    </ligand>
</feature>
<dbReference type="AlphaFoldDB" id="A0A084GGP1"/>
<keyword evidence="6 8" id="KW-0560">Oxidoreductase</keyword>
<feature type="binding site" evidence="9">
    <location>
        <position position="361"/>
    </location>
    <ligand>
        <name>FAD</name>
        <dbReference type="ChEBI" id="CHEBI:57692"/>
    </ligand>
</feature>
<comment type="subcellular location">
    <subcellularLocation>
        <location evidence="8">Mitochondrion</location>
    </subcellularLocation>
</comment>
<feature type="binding site" evidence="10">
    <location>
        <begin position="154"/>
        <end position="157"/>
    </location>
    <ligand>
        <name>NADP(+)</name>
        <dbReference type="ChEBI" id="CHEBI:58349"/>
    </ligand>
</feature>
<evidence type="ECO:0000256" key="6">
    <source>
        <dbReference type="ARBA" id="ARBA00023002"/>
    </source>
</evidence>
<dbReference type="Proteomes" id="UP000028545">
    <property type="component" value="Unassembled WGS sequence"/>
</dbReference>
<comment type="catalytic activity">
    <reaction evidence="7 8">
        <text>2 reduced [adrenodoxin] + NADP(+) + H(+) = 2 oxidized [adrenodoxin] + NADPH</text>
        <dbReference type="Rhea" id="RHEA:42312"/>
        <dbReference type="Rhea" id="RHEA-COMP:9998"/>
        <dbReference type="Rhea" id="RHEA-COMP:9999"/>
        <dbReference type="ChEBI" id="CHEBI:15378"/>
        <dbReference type="ChEBI" id="CHEBI:33737"/>
        <dbReference type="ChEBI" id="CHEBI:33738"/>
        <dbReference type="ChEBI" id="CHEBI:57783"/>
        <dbReference type="ChEBI" id="CHEBI:58349"/>
        <dbReference type="EC" id="1.18.1.6"/>
    </reaction>
</comment>
<dbReference type="SUPFAM" id="SSF51971">
    <property type="entry name" value="Nucleotide-binding domain"/>
    <property type="match status" value="1"/>
</dbReference>
<feature type="binding site" evidence="9">
    <location>
        <position position="74"/>
    </location>
    <ligand>
        <name>FAD</name>
        <dbReference type="ChEBI" id="CHEBI:57692"/>
    </ligand>
</feature>
<evidence type="ECO:0000256" key="3">
    <source>
        <dbReference type="ARBA" id="ARBA00022630"/>
    </source>
</evidence>
<dbReference type="PANTHER" id="PTHR48467:SF1">
    <property type="entry name" value="GLUTAMATE SYNTHASE 1 [NADH], CHLOROPLASTIC-LIKE"/>
    <property type="match status" value="1"/>
</dbReference>
<dbReference type="InterPro" id="IPR036188">
    <property type="entry name" value="FAD/NAD-bd_sf"/>
</dbReference>
<keyword evidence="12" id="KW-1185">Reference proteome</keyword>
<evidence type="ECO:0000256" key="4">
    <source>
        <dbReference type="ARBA" id="ARBA00022827"/>
    </source>
</evidence>
<evidence type="ECO:0000256" key="5">
    <source>
        <dbReference type="ARBA" id="ARBA00022857"/>
    </source>
</evidence>
<dbReference type="GO" id="GO:0071949">
    <property type="term" value="F:FAD binding"/>
    <property type="evidence" value="ECO:0007669"/>
    <property type="project" value="EnsemblFungi"/>
</dbReference>
<dbReference type="HOGENOM" id="CLU_024722_3_1_1"/>
<feature type="binding site" evidence="10">
    <location>
        <position position="199"/>
    </location>
    <ligand>
        <name>NADP(+)</name>
        <dbReference type="ChEBI" id="CHEBI:58349"/>
    </ligand>
</feature>
<dbReference type="InterPro" id="IPR055275">
    <property type="entry name" value="Ferredox_Rdtase"/>
</dbReference>
<evidence type="ECO:0000256" key="1">
    <source>
        <dbReference type="ARBA" id="ARBA00001974"/>
    </source>
</evidence>
<evidence type="ECO:0000256" key="9">
    <source>
        <dbReference type="PIRSR" id="PIRSR000362-1"/>
    </source>
</evidence>
<dbReference type="GO" id="GO:0008860">
    <property type="term" value="F:ferredoxin-NAD+ reductase activity"/>
    <property type="evidence" value="ECO:0007669"/>
    <property type="project" value="EnsemblFungi"/>
</dbReference>
<name>A0A084GGP1_PSEDA</name>
<keyword evidence="4 8" id="KW-0274">FAD</keyword>
<gene>
    <name evidence="11" type="ORF">SAPIO_CDS0845</name>
</gene>
<keyword evidence="5 8" id="KW-0521">NADP</keyword>
<dbReference type="GO" id="GO:0005739">
    <property type="term" value="C:mitochondrion"/>
    <property type="evidence" value="ECO:0007669"/>
    <property type="project" value="UniProtKB-SubCell"/>
</dbReference>
<dbReference type="GO" id="GO:0004324">
    <property type="term" value="F:ferredoxin-NADP+ reductase activity"/>
    <property type="evidence" value="ECO:0007669"/>
    <property type="project" value="EnsemblFungi"/>
</dbReference>
<dbReference type="KEGG" id="sapo:SAPIO_CDS0845"/>
<feature type="binding site" evidence="9">
    <location>
        <position position="38"/>
    </location>
    <ligand>
        <name>FAD</name>
        <dbReference type="ChEBI" id="CHEBI:57692"/>
    </ligand>
</feature>
<feature type="binding site" evidence="9">
    <location>
        <position position="30"/>
    </location>
    <ligand>
        <name>FAD</name>
        <dbReference type="ChEBI" id="CHEBI:57692"/>
    </ligand>
</feature>
<organism evidence="11 12">
    <name type="scientific">Pseudallescheria apiosperma</name>
    <name type="common">Scedosporium apiospermum</name>
    <dbReference type="NCBI Taxonomy" id="563466"/>
    <lineage>
        <taxon>Eukaryota</taxon>
        <taxon>Fungi</taxon>
        <taxon>Dikarya</taxon>
        <taxon>Ascomycota</taxon>
        <taxon>Pezizomycotina</taxon>
        <taxon>Sordariomycetes</taxon>
        <taxon>Hypocreomycetidae</taxon>
        <taxon>Microascales</taxon>
        <taxon>Microascaceae</taxon>
        <taxon>Scedosporium</taxon>
    </lineage>
</organism>
<dbReference type="GeneID" id="27718997"/>
<evidence type="ECO:0000256" key="8">
    <source>
        <dbReference type="PIRNR" id="PIRNR000362"/>
    </source>
</evidence>
<evidence type="ECO:0000313" key="12">
    <source>
        <dbReference type="Proteomes" id="UP000028545"/>
    </source>
</evidence>
<dbReference type="EC" id="1.18.1.6" evidence="8"/>
<dbReference type="EMBL" id="JOWA01000033">
    <property type="protein sequence ID" value="KEZ46503.1"/>
    <property type="molecule type" value="Genomic_DNA"/>
</dbReference>
<evidence type="ECO:0000256" key="7">
    <source>
        <dbReference type="ARBA" id="ARBA00048933"/>
    </source>
</evidence>
<dbReference type="InterPro" id="IPR021163">
    <property type="entry name" value="Ferredox_Rdtase_adrenod"/>
</dbReference>
<accession>A0A084GGP1</accession>
<dbReference type="Gene3D" id="3.50.50.60">
    <property type="entry name" value="FAD/NAD(P)-binding domain"/>
    <property type="match status" value="1"/>
</dbReference>
<dbReference type="Gene3D" id="3.40.50.720">
    <property type="entry name" value="NAD(P)-binding Rossmann-like Domain"/>
    <property type="match status" value="1"/>
</dbReference>
<protein>
    <recommendedName>
        <fullName evidence="8">NADPH:adrenodoxin oxidoreductase, mitochondrial</fullName>
        <ecNumber evidence="8">1.18.1.6</ecNumber>
    </recommendedName>
</protein>
<dbReference type="PRINTS" id="PR00419">
    <property type="entry name" value="ADXRDTASE"/>
</dbReference>
<comment type="similarity">
    <text evidence="2 8">Belongs to the ferredoxin--NADP reductase type 1 family.</text>
</comment>
<evidence type="ECO:0000256" key="10">
    <source>
        <dbReference type="PIRSR" id="PIRSR000362-2"/>
    </source>
</evidence>
<proteinExistence type="inferred from homology"/>
<dbReference type="VEuPathDB" id="FungiDB:SAPIO_CDS0845"/>
<dbReference type="RefSeq" id="XP_016646302.1">
    <property type="nucleotide sequence ID" value="XM_016783536.1"/>
</dbReference>
<keyword evidence="8" id="KW-0496">Mitochondrion</keyword>
<dbReference type="OMA" id="RFNFIGN"/>
<comment type="caution">
    <text evidence="11">The sequence shown here is derived from an EMBL/GenBank/DDBJ whole genome shotgun (WGS) entry which is preliminary data.</text>
</comment>
<reference evidence="11 12" key="1">
    <citation type="journal article" date="2014" name="Genome Announc.">
        <title>Draft genome sequence of the pathogenic fungus Scedosporium apiospermum.</title>
        <authorList>
            <person name="Vandeputte P."/>
            <person name="Ghamrawi S."/>
            <person name="Rechenmann M."/>
            <person name="Iltis A."/>
            <person name="Giraud S."/>
            <person name="Fleury M."/>
            <person name="Thornton C."/>
            <person name="Delhaes L."/>
            <person name="Meyer W."/>
            <person name="Papon N."/>
            <person name="Bouchara J.P."/>
        </authorList>
    </citation>
    <scope>NUCLEOTIDE SEQUENCE [LARGE SCALE GENOMIC DNA]</scope>
    <source>
        <strain evidence="11 12">IHEM 14462</strain>
    </source>
</reference>
<comment type="cofactor">
    <cofactor evidence="1 8 9">
        <name>FAD</name>
        <dbReference type="ChEBI" id="CHEBI:57692"/>
    </cofactor>
</comment>
<evidence type="ECO:0000313" key="11">
    <source>
        <dbReference type="EMBL" id="KEZ46503.1"/>
    </source>
</evidence>
<keyword evidence="3 8" id="KW-0285">Flavoprotein</keyword>